<dbReference type="InterPro" id="IPR044810">
    <property type="entry name" value="WRKY_plant"/>
</dbReference>
<dbReference type="Gramene" id="Kaladp0040s0153.1.v1.1">
    <property type="protein sequence ID" value="Kaladp0040s0153.1.v1.1"/>
    <property type="gene ID" value="Kaladp0040s0153.v1.1"/>
</dbReference>
<dbReference type="SUPFAM" id="SSF118290">
    <property type="entry name" value="WRKY DNA-binding domain"/>
    <property type="match status" value="1"/>
</dbReference>
<reference evidence="8" key="1">
    <citation type="submission" date="2021-01" db="UniProtKB">
        <authorList>
            <consortium name="EnsemblPlants"/>
        </authorList>
    </citation>
    <scope>IDENTIFICATION</scope>
</reference>
<sequence>MFMAFDQISNSASSRHVSLASIIPVSASESQLFKSHMTTGSTLAPGLMEQQQQQERGVKRPSLDESSDNNCENNNESGCIDAQSCDSVVGMKQQISNAAATSDQGVEKEEKKKKKKHRYAFQTRSHVDILDDGYRWRKYGQKAVKNNKFPRSYYRCTHQGCNVKKQIQRVSKDEGVVITTYEGFHSHPTIQNSSDNFEHILTQMNIYNNNCSPL</sequence>
<dbReference type="Gene3D" id="2.20.25.80">
    <property type="entry name" value="WRKY domain"/>
    <property type="match status" value="1"/>
</dbReference>
<evidence type="ECO:0000256" key="4">
    <source>
        <dbReference type="ARBA" id="ARBA00023163"/>
    </source>
</evidence>
<dbReference type="PROSITE" id="PS50811">
    <property type="entry name" value="WRKY"/>
    <property type="match status" value="1"/>
</dbReference>
<dbReference type="InterPro" id="IPR003657">
    <property type="entry name" value="WRKY_dom"/>
</dbReference>
<dbReference type="SMART" id="SM00774">
    <property type="entry name" value="WRKY"/>
    <property type="match status" value="1"/>
</dbReference>
<dbReference type="InterPro" id="IPR036576">
    <property type="entry name" value="WRKY_dom_sf"/>
</dbReference>
<evidence type="ECO:0000256" key="5">
    <source>
        <dbReference type="ARBA" id="ARBA00023242"/>
    </source>
</evidence>
<keyword evidence="2" id="KW-0805">Transcription regulation</keyword>
<accession>A0A7N0TMP2</accession>
<feature type="region of interest" description="Disordered" evidence="6">
    <location>
        <begin position="99"/>
        <end position="118"/>
    </location>
</feature>
<dbReference type="FunFam" id="2.20.25.80:FF:000003">
    <property type="entry name" value="WRKY transcription factor 57"/>
    <property type="match status" value="1"/>
</dbReference>
<feature type="region of interest" description="Disordered" evidence="6">
    <location>
        <begin position="48"/>
        <end position="75"/>
    </location>
</feature>
<comment type="subcellular location">
    <subcellularLocation>
        <location evidence="1">Nucleus</location>
    </subcellularLocation>
</comment>
<organism evidence="8 9">
    <name type="scientific">Kalanchoe fedtschenkoi</name>
    <name type="common">Lavender scallops</name>
    <name type="synonym">South American air plant</name>
    <dbReference type="NCBI Taxonomy" id="63787"/>
    <lineage>
        <taxon>Eukaryota</taxon>
        <taxon>Viridiplantae</taxon>
        <taxon>Streptophyta</taxon>
        <taxon>Embryophyta</taxon>
        <taxon>Tracheophyta</taxon>
        <taxon>Spermatophyta</taxon>
        <taxon>Magnoliopsida</taxon>
        <taxon>eudicotyledons</taxon>
        <taxon>Gunneridae</taxon>
        <taxon>Pentapetalae</taxon>
        <taxon>Saxifragales</taxon>
        <taxon>Crassulaceae</taxon>
        <taxon>Kalanchoe</taxon>
    </lineage>
</organism>
<evidence type="ECO:0000256" key="6">
    <source>
        <dbReference type="SAM" id="MobiDB-lite"/>
    </source>
</evidence>
<dbReference type="AlphaFoldDB" id="A0A7N0TMP2"/>
<evidence type="ECO:0000256" key="3">
    <source>
        <dbReference type="ARBA" id="ARBA00023125"/>
    </source>
</evidence>
<evidence type="ECO:0000256" key="2">
    <source>
        <dbReference type="ARBA" id="ARBA00023015"/>
    </source>
</evidence>
<feature type="domain" description="WRKY" evidence="7">
    <location>
        <begin position="125"/>
        <end position="190"/>
    </location>
</feature>
<dbReference type="PANTHER" id="PTHR31221">
    <property type="entry name" value="WRKY TRANSCRIPTION FACTOR PROTEIN 1-RELATED"/>
    <property type="match status" value="1"/>
</dbReference>
<dbReference type="GO" id="GO:0003700">
    <property type="term" value="F:DNA-binding transcription factor activity"/>
    <property type="evidence" value="ECO:0007669"/>
    <property type="project" value="InterPro"/>
</dbReference>
<evidence type="ECO:0000313" key="9">
    <source>
        <dbReference type="Proteomes" id="UP000594263"/>
    </source>
</evidence>
<protein>
    <recommendedName>
        <fullName evidence="7">WRKY domain-containing protein</fullName>
    </recommendedName>
</protein>
<dbReference type="GO" id="GO:0043565">
    <property type="term" value="F:sequence-specific DNA binding"/>
    <property type="evidence" value="ECO:0007669"/>
    <property type="project" value="InterPro"/>
</dbReference>
<dbReference type="Proteomes" id="UP000594263">
    <property type="component" value="Unplaced"/>
</dbReference>
<dbReference type="PANTHER" id="PTHR31221:SF83">
    <property type="entry name" value="WRKY TRANSCRIPTION FACTOR 75-RELATED"/>
    <property type="match status" value="1"/>
</dbReference>
<name>A0A7N0TMP2_KALFE</name>
<dbReference type="Pfam" id="PF03106">
    <property type="entry name" value="WRKY"/>
    <property type="match status" value="1"/>
</dbReference>
<proteinExistence type="predicted"/>
<keyword evidence="3" id="KW-0238">DNA-binding</keyword>
<evidence type="ECO:0000313" key="8">
    <source>
        <dbReference type="EnsemblPlants" id="Kaladp0040s0153.1.v1.1"/>
    </source>
</evidence>
<dbReference type="GO" id="GO:0005634">
    <property type="term" value="C:nucleus"/>
    <property type="evidence" value="ECO:0007669"/>
    <property type="project" value="UniProtKB-SubCell"/>
</dbReference>
<keyword evidence="4" id="KW-0804">Transcription</keyword>
<dbReference type="EnsemblPlants" id="Kaladp0040s0153.1.v1.1">
    <property type="protein sequence ID" value="Kaladp0040s0153.1.v1.1"/>
    <property type="gene ID" value="Kaladp0040s0153.v1.1"/>
</dbReference>
<evidence type="ECO:0000259" key="7">
    <source>
        <dbReference type="PROSITE" id="PS50811"/>
    </source>
</evidence>
<keyword evidence="9" id="KW-1185">Reference proteome</keyword>
<evidence type="ECO:0000256" key="1">
    <source>
        <dbReference type="ARBA" id="ARBA00004123"/>
    </source>
</evidence>
<keyword evidence="5" id="KW-0539">Nucleus</keyword>